<dbReference type="Gene3D" id="1.25.40.10">
    <property type="entry name" value="Tetratricopeptide repeat domain"/>
    <property type="match status" value="2"/>
</dbReference>
<reference evidence="4 5" key="1">
    <citation type="submission" date="2018-03" db="EMBL/GenBank/DDBJ databases">
        <title>Mesoflavibacter sp. HG37 and Mesoflavibacter sp. HG96 sp.nov., two marine bacteria isolated from seawater of Western Pacific Ocean.</title>
        <authorList>
            <person name="Cheng H."/>
            <person name="Wu Y.-H."/>
            <person name="Guo L.-L."/>
            <person name="Xu X.-W."/>
        </authorList>
    </citation>
    <scope>NUCLEOTIDE SEQUENCE [LARGE SCALE GENOMIC DNA]</scope>
    <source>
        <strain evidence="4 5">KCTC 42117</strain>
    </source>
</reference>
<dbReference type="EMBL" id="PXOT01000027">
    <property type="protein sequence ID" value="PSG86999.1"/>
    <property type="molecule type" value="Genomic_DNA"/>
</dbReference>
<dbReference type="PANTHER" id="PTHR44858:SF1">
    <property type="entry name" value="UDP-N-ACETYLGLUCOSAMINE--PEPTIDE N-ACETYLGLUCOSAMINYLTRANSFERASE SPINDLY-RELATED"/>
    <property type="match status" value="1"/>
</dbReference>
<dbReference type="Proteomes" id="UP000238430">
    <property type="component" value="Unassembled WGS sequence"/>
</dbReference>
<proteinExistence type="predicted"/>
<dbReference type="InterPro" id="IPR050498">
    <property type="entry name" value="Ycf3"/>
</dbReference>
<evidence type="ECO:0000256" key="2">
    <source>
        <dbReference type="ARBA" id="ARBA00022803"/>
    </source>
</evidence>
<evidence type="ECO:0000256" key="1">
    <source>
        <dbReference type="ARBA" id="ARBA00022737"/>
    </source>
</evidence>
<accession>A0A2T1N5Y5</accession>
<name>A0A2T1N5Y5_9FLAO</name>
<protein>
    <recommendedName>
        <fullName evidence="6">Tetratricopeptide repeat protein</fullName>
    </recommendedName>
</protein>
<dbReference type="InterPro" id="IPR019734">
    <property type="entry name" value="TPR_rpt"/>
</dbReference>
<organism evidence="4 5">
    <name type="scientific">Mesoflavibacter zeaxanthinifaciens subsp. sabulilitoris</name>
    <dbReference type="NCBI Taxonomy" id="1520893"/>
    <lineage>
        <taxon>Bacteria</taxon>
        <taxon>Pseudomonadati</taxon>
        <taxon>Bacteroidota</taxon>
        <taxon>Flavobacteriia</taxon>
        <taxon>Flavobacteriales</taxon>
        <taxon>Flavobacteriaceae</taxon>
        <taxon>Mesoflavibacter</taxon>
    </lineage>
</organism>
<feature type="repeat" description="TPR" evidence="3">
    <location>
        <begin position="189"/>
        <end position="222"/>
    </location>
</feature>
<dbReference type="PANTHER" id="PTHR44858">
    <property type="entry name" value="TETRATRICOPEPTIDE REPEAT PROTEIN 6"/>
    <property type="match status" value="1"/>
</dbReference>
<dbReference type="InterPro" id="IPR011990">
    <property type="entry name" value="TPR-like_helical_dom_sf"/>
</dbReference>
<evidence type="ECO:0000313" key="5">
    <source>
        <dbReference type="Proteomes" id="UP000238430"/>
    </source>
</evidence>
<keyword evidence="1" id="KW-0677">Repeat</keyword>
<dbReference type="SUPFAM" id="SSF48452">
    <property type="entry name" value="TPR-like"/>
    <property type="match status" value="1"/>
</dbReference>
<dbReference type="SMART" id="SM00028">
    <property type="entry name" value="TPR"/>
    <property type="match status" value="4"/>
</dbReference>
<evidence type="ECO:0000313" key="4">
    <source>
        <dbReference type="EMBL" id="PSG86999.1"/>
    </source>
</evidence>
<feature type="repeat" description="TPR" evidence="3">
    <location>
        <begin position="223"/>
        <end position="256"/>
    </location>
</feature>
<dbReference type="OrthoDB" id="935812at2"/>
<dbReference type="Pfam" id="PF13414">
    <property type="entry name" value="TPR_11"/>
    <property type="match status" value="1"/>
</dbReference>
<gene>
    <name evidence="4" type="ORF">C7H61_12880</name>
</gene>
<evidence type="ECO:0000256" key="3">
    <source>
        <dbReference type="PROSITE-ProRule" id="PRU00339"/>
    </source>
</evidence>
<dbReference type="RefSeq" id="WP_106680371.1">
    <property type="nucleotide sequence ID" value="NZ_JACHWV010000002.1"/>
</dbReference>
<dbReference type="PROSITE" id="PS50005">
    <property type="entry name" value="TPR"/>
    <property type="match status" value="2"/>
</dbReference>
<comment type="caution">
    <text evidence="4">The sequence shown here is derived from an EMBL/GenBank/DDBJ whole genome shotgun (WGS) entry which is preliminary data.</text>
</comment>
<sequence length="283" mass="33496">MSLKKVNSYTLILLIFSSCTNLQNKDISNLDAKEREALAKHYNESSNYFLQPSELYRQYKDSALLVEPNNVDYRQRLSYSYKKVGEHIKAMKVLNKAVEIDTANGKVDVLEYRAWTLLYYYRDYDGVVRDVDLIKKITGNVYNTCWGEPCDFQKGQALYKLGKFDDAIKTFNLVNIEEDKLGFNINDNYMIFFYIGRCYFKMKKYNKAIEYFKKSIASVDKFPEAYYQLGLVYKSLGDKKKAIENFKLAEQYIDYKMNEPYVERFDEVFLYMIKKELKNTNNL</sequence>
<keyword evidence="2 3" id="KW-0802">TPR repeat</keyword>
<evidence type="ECO:0008006" key="6">
    <source>
        <dbReference type="Google" id="ProtNLM"/>
    </source>
</evidence>
<dbReference type="Pfam" id="PF13181">
    <property type="entry name" value="TPR_8"/>
    <property type="match status" value="1"/>
</dbReference>
<dbReference type="PROSITE" id="PS51257">
    <property type="entry name" value="PROKAR_LIPOPROTEIN"/>
    <property type="match status" value="1"/>
</dbReference>
<keyword evidence="5" id="KW-1185">Reference proteome</keyword>
<dbReference type="AlphaFoldDB" id="A0A2T1N5Y5"/>